<dbReference type="Proteomes" id="UP000009328">
    <property type="component" value="Unassembled WGS sequence"/>
</dbReference>
<dbReference type="HOGENOM" id="CLU_1090730_0_0_1"/>
<proteinExistence type="predicted"/>
<dbReference type="EMBL" id="CAIF01000148">
    <property type="protein sequence ID" value="CCH44604.1"/>
    <property type="molecule type" value="Genomic_DNA"/>
</dbReference>
<evidence type="ECO:0000313" key="2">
    <source>
        <dbReference type="Proteomes" id="UP000009328"/>
    </source>
</evidence>
<dbReference type="AlphaFoldDB" id="K0KTA7"/>
<organism evidence="1 2">
    <name type="scientific">Wickerhamomyces ciferrii (strain ATCC 14091 / BCRC 22168 / CBS 111 / JCM 3599 / NBRC 0793 / NRRL Y-1031 F-60-10)</name>
    <name type="common">Yeast</name>
    <name type="synonym">Pichia ciferrii</name>
    <dbReference type="NCBI Taxonomy" id="1206466"/>
    <lineage>
        <taxon>Eukaryota</taxon>
        <taxon>Fungi</taxon>
        <taxon>Dikarya</taxon>
        <taxon>Ascomycota</taxon>
        <taxon>Saccharomycotina</taxon>
        <taxon>Saccharomycetes</taxon>
        <taxon>Phaffomycetales</taxon>
        <taxon>Wickerhamomycetaceae</taxon>
        <taxon>Wickerhamomyces</taxon>
    </lineage>
</organism>
<evidence type="ECO:0000313" key="1">
    <source>
        <dbReference type="EMBL" id="CCH44604.1"/>
    </source>
</evidence>
<comment type="caution">
    <text evidence="1">The sequence shown here is derived from an EMBL/GenBank/DDBJ whole genome shotgun (WGS) entry which is preliminary data.</text>
</comment>
<dbReference type="InParanoid" id="K0KTA7"/>
<accession>K0KTA7</accession>
<name>K0KTA7_WICCF</name>
<sequence length="255" mass="28921">MLILSLFNHISKYLLNLVSGQIKPIAILNAGWKYDITKDIAKDPSNTLQSPTKAYLEISDDKIYHELNSNINFVGGATPWVSVLLYLLTAISQIIANRKLEQSCGYGHRSIQGVRYAYSTKGYGCKNPNNLDKSGSDMENVVELLHRSIFHYDILEQNEQVLCISISPPDTEWTGWLAIGPSKSWNNNIWCGPSDKHDAKGNRDDVNEQEKNHFEIQRFVTDKDLNKDGVSFEYDEGVLFLSNDQEDGSNDLLFW</sequence>
<keyword evidence="2" id="KW-1185">Reference proteome</keyword>
<gene>
    <name evidence="1" type="ORF">BN7_4173</name>
</gene>
<reference evidence="1 2" key="1">
    <citation type="journal article" date="2012" name="Eukaryot. Cell">
        <title>Draft genome sequence of Wickerhamomyces ciferrii NRRL Y-1031 F-60-10.</title>
        <authorList>
            <person name="Schneider J."/>
            <person name="Andrea H."/>
            <person name="Blom J."/>
            <person name="Jaenicke S."/>
            <person name="Ruckert C."/>
            <person name="Schorsch C."/>
            <person name="Szczepanowski R."/>
            <person name="Farwick M."/>
            <person name="Goesmann A."/>
            <person name="Puhler A."/>
            <person name="Schaffer S."/>
            <person name="Tauch A."/>
            <person name="Kohler T."/>
            <person name="Brinkrolf K."/>
        </authorList>
    </citation>
    <scope>NUCLEOTIDE SEQUENCE [LARGE SCALE GENOMIC DNA]</scope>
    <source>
        <strain evidence="2">ATCC 14091 / BCRC 22168 / CBS 111 / JCM 3599 / NBRC 0793 / NRRL Y-1031 F-60-10</strain>
    </source>
</reference>
<protein>
    <submittedName>
        <fullName evidence="1">Uncharacterized protein</fullName>
    </submittedName>
</protein>